<keyword evidence="4" id="KW-1003">Cell membrane</keyword>
<dbReference type="AlphaFoldDB" id="A0A494XZ92"/>
<evidence type="ECO:0000256" key="4">
    <source>
        <dbReference type="ARBA" id="ARBA00022475"/>
    </source>
</evidence>
<name>A0A494XZ92_9BURK</name>
<keyword evidence="7 8" id="KW-0472">Membrane</keyword>
<keyword evidence="8" id="KW-0997">Cell inner membrane</keyword>
<dbReference type="InterPro" id="IPR020846">
    <property type="entry name" value="MFS_dom"/>
</dbReference>
<evidence type="ECO:0000259" key="9">
    <source>
        <dbReference type="PROSITE" id="PS50850"/>
    </source>
</evidence>
<proteinExistence type="inferred from homology"/>
<evidence type="ECO:0000256" key="3">
    <source>
        <dbReference type="ARBA" id="ARBA00022448"/>
    </source>
</evidence>
<keyword evidence="3 8" id="KW-0813">Transport</keyword>
<dbReference type="PANTHER" id="PTHR23502:SF132">
    <property type="entry name" value="POLYAMINE TRANSPORTER 2-RELATED"/>
    <property type="match status" value="1"/>
</dbReference>
<dbReference type="SUPFAM" id="SSF103473">
    <property type="entry name" value="MFS general substrate transporter"/>
    <property type="match status" value="1"/>
</dbReference>
<dbReference type="InterPro" id="IPR036259">
    <property type="entry name" value="MFS_trans_sf"/>
</dbReference>
<feature type="transmembrane region" description="Helical" evidence="8">
    <location>
        <begin position="132"/>
        <end position="157"/>
    </location>
</feature>
<keyword evidence="6 8" id="KW-1133">Transmembrane helix</keyword>
<evidence type="ECO:0000313" key="10">
    <source>
        <dbReference type="EMBL" id="RKP55837.1"/>
    </source>
</evidence>
<accession>A0A494XZ92</accession>
<reference evidence="10 11" key="1">
    <citation type="submission" date="2018-10" db="EMBL/GenBank/DDBJ databases">
        <title>Robbsia sp. DHC34, isolated from soil.</title>
        <authorList>
            <person name="Gao Z.-H."/>
            <person name="Qiu L.-H."/>
        </authorList>
    </citation>
    <scope>NUCLEOTIDE SEQUENCE [LARGE SCALE GENOMIC DNA]</scope>
    <source>
        <strain evidence="10 11">DHC34</strain>
    </source>
</reference>
<feature type="transmembrane region" description="Helical" evidence="8">
    <location>
        <begin position="211"/>
        <end position="230"/>
    </location>
</feature>
<evidence type="ECO:0000256" key="6">
    <source>
        <dbReference type="ARBA" id="ARBA00022989"/>
    </source>
</evidence>
<dbReference type="GO" id="GO:0005886">
    <property type="term" value="C:plasma membrane"/>
    <property type="evidence" value="ECO:0007669"/>
    <property type="project" value="UniProtKB-SubCell"/>
</dbReference>
<dbReference type="EMBL" id="RBZU01000004">
    <property type="protein sequence ID" value="RKP55837.1"/>
    <property type="molecule type" value="Genomic_DNA"/>
</dbReference>
<dbReference type="NCBIfam" id="TIGR00710">
    <property type="entry name" value="efflux_Bcr_CflA"/>
    <property type="match status" value="1"/>
</dbReference>
<protein>
    <recommendedName>
        <fullName evidence="8">Bcr/CflA family efflux transporter</fullName>
    </recommendedName>
</protein>
<feature type="transmembrane region" description="Helical" evidence="8">
    <location>
        <begin position="99"/>
        <end position="120"/>
    </location>
</feature>
<feature type="transmembrane region" description="Helical" evidence="8">
    <location>
        <begin position="74"/>
        <end position="93"/>
    </location>
</feature>
<keyword evidence="5 8" id="KW-0812">Transmembrane</keyword>
<dbReference type="Proteomes" id="UP000270342">
    <property type="component" value="Unassembled WGS sequence"/>
</dbReference>
<feature type="domain" description="Major facilitator superfamily (MFS) profile" evidence="9">
    <location>
        <begin position="5"/>
        <end position="393"/>
    </location>
</feature>
<evidence type="ECO:0000256" key="7">
    <source>
        <dbReference type="ARBA" id="ARBA00023136"/>
    </source>
</evidence>
<dbReference type="OrthoDB" id="9814303at2"/>
<dbReference type="InterPro" id="IPR011701">
    <property type="entry name" value="MFS"/>
</dbReference>
<feature type="transmembrane region" description="Helical" evidence="8">
    <location>
        <begin position="304"/>
        <end position="330"/>
    </location>
</feature>
<feature type="transmembrane region" description="Helical" evidence="8">
    <location>
        <begin position="5"/>
        <end position="23"/>
    </location>
</feature>
<feature type="transmembrane region" description="Helical" evidence="8">
    <location>
        <begin position="278"/>
        <end position="298"/>
    </location>
</feature>
<dbReference type="Pfam" id="PF07690">
    <property type="entry name" value="MFS_1"/>
    <property type="match status" value="1"/>
</dbReference>
<dbReference type="PANTHER" id="PTHR23502">
    <property type="entry name" value="MAJOR FACILITATOR SUPERFAMILY"/>
    <property type="match status" value="1"/>
</dbReference>
<evidence type="ECO:0000256" key="2">
    <source>
        <dbReference type="ARBA" id="ARBA00006236"/>
    </source>
</evidence>
<evidence type="ECO:0000313" key="11">
    <source>
        <dbReference type="Proteomes" id="UP000270342"/>
    </source>
</evidence>
<sequence length="402" mass="42113">MTRRFLRIAIVLGLITAVGPFAIDMYLPALPSIGGSLNASASSVQMSLTAFFVTLGICQLVYGPLADMVGRKRPIYAGLAIFTIGSIGCAFAPTIESLIVFRVIQAVGACAGMVIPRAIVRDMHTGHEATQLISMLMLVVSVSPILAPLTGSLIIGVFGWRGVFWALTIAAAIASVLAVWQLHETREAHHRASSTWGGAFAAYGKLLRDPYFVGLTLTGAFGISAFFVYLSNASFVIVNHYGLTPTMFSLCFALNAAAFFGVTQLTAHMSRRYGLPRVIRVAVTGFAAAMVVLALLFVGGVDNLVVMVVFLFIGYGFLGLVLPTAAVLSLDHHGAIAGTASALMGAMQFVVGAIVMALSGLVADGTAKPMVVCIAATALTTFVIAQFTLRREAAGAAVAESK</sequence>
<dbReference type="InterPro" id="IPR004812">
    <property type="entry name" value="Efflux_drug-R_Bcr/CmlA"/>
</dbReference>
<organism evidence="10 11">
    <name type="scientific">Pararobbsia silviterrae</name>
    <dbReference type="NCBI Taxonomy" id="1792498"/>
    <lineage>
        <taxon>Bacteria</taxon>
        <taxon>Pseudomonadati</taxon>
        <taxon>Pseudomonadota</taxon>
        <taxon>Betaproteobacteria</taxon>
        <taxon>Burkholderiales</taxon>
        <taxon>Burkholderiaceae</taxon>
        <taxon>Pararobbsia</taxon>
    </lineage>
</organism>
<feature type="transmembrane region" description="Helical" evidence="8">
    <location>
        <begin position="242"/>
        <end position="266"/>
    </location>
</feature>
<feature type="transmembrane region" description="Helical" evidence="8">
    <location>
        <begin position="342"/>
        <end position="363"/>
    </location>
</feature>
<evidence type="ECO:0000256" key="1">
    <source>
        <dbReference type="ARBA" id="ARBA00004651"/>
    </source>
</evidence>
<feature type="transmembrane region" description="Helical" evidence="8">
    <location>
        <begin position="369"/>
        <end position="389"/>
    </location>
</feature>
<dbReference type="CDD" id="cd17320">
    <property type="entry name" value="MFS_MdfA_MDR_like"/>
    <property type="match status" value="1"/>
</dbReference>
<comment type="subcellular location">
    <subcellularLocation>
        <location evidence="8">Cell inner membrane</location>
        <topology evidence="8">Multi-pass membrane protein</topology>
    </subcellularLocation>
    <subcellularLocation>
        <location evidence="1">Cell membrane</location>
        <topology evidence="1">Multi-pass membrane protein</topology>
    </subcellularLocation>
</comment>
<dbReference type="Gene3D" id="1.20.1720.10">
    <property type="entry name" value="Multidrug resistance protein D"/>
    <property type="match status" value="1"/>
</dbReference>
<evidence type="ECO:0000256" key="5">
    <source>
        <dbReference type="ARBA" id="ARBA00022692"/>
    </source>
</evidence>
<comment type="similarity">
    <text evidence="2 8">Belongs to the major facilitator superfamily. Bcr/CmlA family.</text>
</comment>
<comment type="caution">
    <text evidence="10">The sequence shown here is derived from an EMBL/GenBank/DDBJ whole genome shotgun (WGS) entry which is preliminary data.</text>
</comment>
<dbReference type="GO" id="GO:1990961">
    <property type="term" value="P:xenobiotic detoxification by transmembrane export across the plasma membrane"/>
    <property type="evidence" value="ECO:0007669"/>
    <property type="project" value="InterPro"/>
</dbReference>
<keyword evidence="11" id="KW-1185">Reference proteome</keyword>
<gene>
    <name evidence="10" type="ORF">D7S86_11530</name>
</gene>
<dbReference type="RefSeq" id="WP_121086529.1">
    <property type="nucleotide sequence ID" value="NZ_RBZU01000004.1"/>
</dbReference>
<dbReference type="PROSITE" id="PS50850">
    <property type="entry name" value="MFS"/>
    <property type="match status" value="1"/>
</dbReference>
<feature type="transmembrane region" description="Helical" evidence="8">
    <location>
        <begin position="43"/>
        <end position="62"/>
    </location>
</feature>
<dbReference type="GO" id="GO:0042910">
    <property type="term" value="F:xenobiotic transmembrane transporter activity"/>
    <property type="evidence" value="ECO:0007669"/>
    <property type="project" value="InterPro"/>
</dbReference>
<feature type="transmembrane region" description="Helical" evidence="8">
    <location>
        <begin position="163"/>
        <end position="182"/>
    </location>
</feature>
<evidence type="ECO:0000256" key="8">
    <source>
        <dbReference type="RuleBase" id="RU365088"/>
    </source>
</evidence>